<dbReference type="PANTHER" id="PTHR10334">
    <property type="entry name" value="CYSTEINE-RICH SECRETORY PROTEIN-RELATED"/>
    <property type="match status" value="1"/>
</dbReference>
<evidence type="ECO:0000313" key="5">
    <source>
        <dbReference type="Proteomes" id="UP000092444"/>
    </source>
</evidence>
<dbReference type="Pfam" id="PF00188">
    <property type="entry name" value="CAP"/>
    <property type="match status" value="1"/>
</dbReference>
<protein>
    <recommendedName>
        <fullName evidence="3">SCP domain-containing protein</fullName>
    </recommendedName>
</protein>
<keyword evidence="2" id="KW-0964">Secreted</keyword>
<dbReference type="Gene3D" id="3.40.33.10">
    <property type="entry name" value="CAP"/>
    <property type="match status" value="1"/>
</dbReference>
<dbReference type="SUPFAM" id="SSF55797">
    <property type="entry name" value="PR-1-like"/>
    <property type="match status" value="1"/>
</dbReference>
<dbReference type="SMART" id="SM00198">
    <property type="entry name" value="SCP"/>
    <property type="match status" value="1"/>
</dbReference>
<dbReference type="AlphaFoldDB" id="A0A1B0FKM5"/>
<reference evidence="4" key="1">
    <citation type="submission" date="2020-05" db="UniProtKB">
        <authorList>
            <consortium name="EnsemblMetazoa"/>
        </authorList>
    </citation>
    <scope>IDENTIFICATION</scope>
    <source>
        <strain evidence="4">Yale</strain>
    </source>
</reference>
<dbReference type="EMBL" id="CCAG010000871">
    <property type="status" value="NOT_ANNOTATED_CDS"/>
    <property type="molecule type" value="Genomic_DNA"/>
</dbReference>
<proteinExistence type="predicted"/>
<dbReference type="PhylomeDB" id="A0A1B0FKM5"/>
<keyword evidence="5" id="KW-1185">Reference proteome</keyword>
<accession>A0A1B0FKM5</accession>
<organism evidence="4 5">
    <name type="scientific">Glossina morsitans morsitans</name>
    <name type="common">Savannah tsetse fly</name>
    <dbReference type="NCBI Taxonomy" id="37546"/>
    <lineage>
        <taxon>Eukaryota</taxon>
        <taxon>Metazoa</taxon>
        <taxon>Ecdysozoa</taxon>
        <taxon>Arthropoda</taxon>
        <taxon>Hexapoda</taxon>
        <taxon>Insecta</taxon>
        <taxon>Pterygota</taxon>
        <taxon>Neoptera</taxon>
        <taxon>Endopterygota</taxon>
        <taxon>Diptera</taxon>
        <taxon>Brachycera</taxon>
        <taxon>Muscomorpha</taxon>
        <taxon>Hippoboscoidea</taxon>
        <taxon>Glossinidae</taxon>
        <taxon>Glossina</taxon>
    </lineage>
</organism>
<dbReference type="Proteomes" id="UP000092444">
    <property type="component" value="Unassembled WGS sequence"/>
</dbReference>
<sequence>MIIYHFKRIPEKQGIIACSDNFVNFIVDLHSEHRAKHNCPPLKLDKYLTVYAMDSAKASHLTNTNTLVHRNSQEDGENVLKATGWDITAEEIMKTWYGEECQYKYTDTKFPTVCGHFTQIVWRVDSSAVTKSTSLLNGGGTRRPRLAQ</sequence>
<dbReference type="InterPro" id="IPR035940">
    <property type="entry name" value="CAP_sf"/>
</dbReference>
<evidence type="ECO:0000256" key="2">
    <source>
        <dbReference type="ARBA" id="ARBA00022525"/>
    </source>
</evidence>
<evidence type="ECO:0000259" key="3">
    <source>
        <dbReference type="SMART" id="SM00198"/>
    </source>
</evidence>
<name>A0A1B0FKM5_GLOMM</name>
<dbReference type="GO" id="GO:0005576">
    <property type="term" value="C:extracellular region"/>
    <property type="evidence" value="ECO:0007669"/>
    <property type="project" value="UniProtKB-SubCell"/>
</dbReference>
<evidence type="ECO:0000256" key="1">
    <source>
        <dbReference type="ARBA" id="ARBA00004613"/>
    </source>
</evidence>
<dbReference type="STRING" id="37546.A0A1B0FKM5"/>
<dbReference type="VEuPathDB" id="VectorBase:GMOY004394"/>
<evidence type="ECO:0000313" key="4">
    <source>
        <dbReference type="EnsemblMetazoa" id="GMOY004394-PA"/>
    </source>
</evidence>
<feature type="domain" description="SCP" evidence="3">
    <location>
        <begin position="21"/>
        <end position="137"/>
    </location>
</feature>
<dbReference type="InterPro" id="IPR014044">
    <property type="entry name" value="CAP_dom"/>
</dbReference>
<comment type="subcellular location">
    <subcellularLocation>
        <location evidence="1">Secreted</location>
    </subcellularLocation>
</comment>
<dbReference type="EnsemblMetazoa" id="GMOY004394-RA">
    <property type="protein sequence ID" value="GMOY004394-PA"/>
    <property type="gene ID" value="GMOY004394"/>
</dbReference>
<dbReference type="InterPro" id="IPR001283">
    <property type="entry name" value="CRISP-related"/>
</dbReference>